<organism evidence="6">
    <name type="scientific">Ananas comosus var. bracteatus</name>
    <name type="common">red pineapple</name>
    <dbReference type="NCBI Taxonomy" id="296719"/>
    <lineage>
        <taxon>Eukaryota</taxon>
        <taxon>Viridiplantae</taxon>
        <taxon>Streptophyta</taxon>
        <taxon>Embryophyta</taxon>
        <taxon>Tracheophyta</taxon>
        <taxon>Spermatophyta</taxon>
        <taxon>Magnoliopsida</taxon>
        <taxon>Liliopsida</taxon>
        <taxon>Poales</taxon>
        <taxon>Bromeliaceae</taxon>
        <taxon>Bromelioideae</taxon>
        <taxon>Ananas</taxon>
    </lineage>
</organism>
<evidence type="ECO:0000259" key="5">
    <source>
        <dbReference type="Pfam" id="PF25553"/>
    </source>
</evidence>
<dbReference type="UniPathway" id="UPA00143"/>
<dbReference type="InterPro" id="IPR038920">
    <property type="entry name" value="At3g05675-like"/>
</dbReference>
<evidence type="ECO:0000256" key="2">
    <source>
        <dbReference type="ARBA" id="ARBA00004906"/>
    </source>
</evidence>
<keyword evidence="4" id="KW-0812">Transmembrane</keyword>
<reference evidence="6" key="1">
    <citation type="submission" date="2020-07" db="EMBL/GenBank/DDBJ databases">
        <authorList>
            <person name="Lin J."/>
        </authorList>
    </citation>
    <scope>NUCLEOTIDE SEQUENCE</scope>
</reference>
<gene>
    <name evidence="6" type="ORF">CB5_LOCUS6371</name>
</gene>
<dbReference type="PANTHER" id="PTHR31060:SF30">
    <property type="entry name" value="OS07G0668800 PROTEIN"/>
    <property type="match status" value="1"/>
</dbReference>
<name>A0A6V7NX61_ANACO</name>
<dbReference type="EMBL" id="LR862142">
    <property type="protein sequence ID" value="CAD1823160.1"/>
    <property type="molecule type" value="Genomic_DNA"/>
</dbReference>
<keyword evidence="3" id="KW-0833">Ubl conjugation pathway</keyword>
<protein>
    <recommendedName>
        <fullName evidence="5">At3g05675-like ankyrin-like domain-containing protein</fullName>
    </recommendedName>
</protein>
<dbReference type="AlphaFoldDB" id="A0A6V7NX61"/>
<feature type="transmembrane region" description="Helical" evidence="4">
    <location>
        <begin position="36"/>
        <end position="60"/>
    </location>
</feature>
<evidence type="ECO:0000256" key="3">
    <source>
        <dbReference type="ARBA" id="ARBA00022786"/>
    </source>
</evidence>
<feature type="domain" description="At3g05675-like ankyrin-like" evidence="5">
    <location>
        <begin position="374"/>
        <end position="572"/>
    </location>
</feature>
<comment type="pathway">
    <text evidence="2">Protein modification; protein ubiquitination.</text>
</comment>
<proteinExistence type="predicted"/>
<accession>A0A6V7NX61</accession>
<sequence length="587" mass="65599">MRPYLGDLLPPPSAAAAPLGAAPRPPPPLGSSPVPYLFGGIAAMLGVIALALLLLACSYWKLSGDLDSPSSPAAAGDDDGADDRGAGAAAAKAGVVVIVMAGRRSPRSSASPSTRSRGRRVFIRGPLRRGRAVSIRRAVRLPHRAVRLPHGTRGEGNKQIPQIPMKIGDRSTSDVVVRVRTHEGRDSWFYCHSQILIENCKYFAERLSDDWPTCQILDSRYCVEVYCEESDFNSHVAVLRLFYVSEPYTWHGVRNTLGILQVVVHLGCPKLSRDCVGYLESVPWEEGEEEEILKTIPRLGPHYEHVLDRLRPVNSKAVIQIFVSAFRFATSSPPPLMREMKCSAQDQLEYMLTEDDEDDSLFLTSDADIIKFEVKNCVKNLLTKFDNFVKSLVTKSATVLDENTKTDLRHFLFDILWTCQILSKMEMMRDLVHYWVNASSSISTVADQLSTDCDDVETRLKVVEITSKVLEAIGFGNVVLPTAKRLNLVNTWLPFVRRTMPMLEQVDTEGDDAKKANLDSDIWQGLESALVSIVLTLPSDHQAEILAEWLRLKHVRYPDLTEAFEVWCYRSKVAKRRLAFLEGMNSD</sequence>
<evidence type="ECO:0000313" key="6">
    <source>
        <dbReference type="EMBL" id="CAD1823160.1"/>
    </source>
</evidence>
<dbReference type="InterPro" id="IPR058039">
    <property type="entry name" value="At3g05675-like_ankyrin"/>
</dbReference>
<dbReference type="SUPFAM" id="SSF54695">
    <property type="entry name" value="POZ domain"/>
    <property type="match status" value="1"/>
</dbReference>
<dbReference type="Pfam" id="PF25553">
    <property type="entry name" value="BTB-POZ_ANK-like"/>
    <property type="match status" value="1"/>
</dbReference>
<keyword evidence="4" id="KW-1133">Transmembrane helix</keyword>
<dbReference type="PANTHER" id="PTHR31060">
    <property type="entry name" value="OSJNBA0011J08.25 PROTEIN-RELATED"/>
    <property type="match status" value="1"/>
</dbReference>
<comment type="function">
    <text evidence="1">May act as a substrate-specific adapter of an E3 ubiquitin-protein ligase complex (CUL3-RBX1-BTB) which mediates the ubiquitination and subsequent proteasomal degradation of target proteins.</text>
</comment>
<dbReference type="Gene3D" id="3.30.710.10">
    <property type="entry name" value="Potassium Channel Kv1.1, Chain A"/>
    <property type="match status" value="1"/>
</dbReference>
<evidence type="ECO:0000256" key="4">
    <source>
        <dbReference type="SAM" id="Phobius"/>
    </source>
</evidence>
<keyword evidence="4" id="KW-0472">Membrane</keyword>
<dbReference type="InterPro" id="IPR011333">
    <property type="entry name" value="SKP1/BTB/POZ_sf"/>
</dbReference>
<dbReference type="GO" id="GO:0016567">
    <property type="term" value="P:protein ubiquitination"/>
    <property type="evidence" value="ECO:0007669"/>
    <property type="project" value="UniProtKB-UniPathway"/>
</dbReference>
<evidence type="ECO:0000256" key="1">
    <source>
        <dbReference type="ARBA" id="ARBA00002668"/>
    </source>
</evidence>